<evidence type="ECO:0000313" key="1">
    <source>
        <dbReference type="EMBL" id="CAI9702876.1"/>
    </source>
</evidence>
<accession>A0ACB0ES68</accession>
<proteinExistence type="predicted"/>
<evidence type="ECO:0000313" key="2">
    <source>
        <dbReference type="Proteomes" id="UP001162501"/>
    </source>
</evidence>
<gene>
    <name evidence="1" type="ORF">MRATA1EN3_LOCUS14089</name>
</gene>
<protein>
    <submittedName>
        <fullName evidence="1">Uncharacterized protein</fullName>
    </submittedName>
</protein>
<reference evidence="1" key="1">
    <citation type="submission" date="2023-05" db="EMBL/GenBank/DDBJ databases">
        <authorList>
            <consortium name="ELIXIR-Norway"/>
        </authorList>
    </citation>
    <scope>NUCLEOTIDE SEQUENCE</scope>
</reference>
<name>A0ACB0ES68_RANTA</name>
<dbReference type="EMBL" id="OX596108">
    <property type="protein sequence ID" value="CAI9702876.1"/>
    <property type="molecule type" value="Genomic_DNA"/>
</dbReference>
<organism evidence="1 2">
    <name type="scientific">Rangifer tarandus platyrhynchus</name>
    <name type="common">Svalbard reindeer</name>
    <dbReference type="NCBI Taxonomy" id="3082113"/>
    <lineage>
        <taxon>Eukaryota</taxon>
        <taxon>Metazoa</taxon>
        <taxon>Chordata</taxon>
        <taxon>Craniata</taxon>
        <taxon>Vertebrata</taxon>
        <taxon>Euteleostomi</taxon>
        <taxon>Mammalia</taxon>
        <taxon>Eutheria</taxon>
        <taxon>Laurasiatheria</taxon>
        <taxon>Artiodactyla</taxon>
        <taxon>Ruminantia</taxon>
        <taxon>Pecora</taxon>
        <taxon>Cervidae</taxon>
        <taxon>Odocoileinae</taxon>
        <taxon>Rangifer</taxon>
    </lineage>
</organism>
<sequence length="208" mass="21849">MRSSRHTSATGQQSWRCLLTLRFRSLRRPSAAYPRAPRADPRRAGFPPRSANRILQTSAGLFKITFPLRKRRTAGAPAPAREARGSTHRGRRGHCGRAQNPGRPRSGRLNLPPPLAARAGRARRGGEGAARPSLGRGGARAGGLAPGRPAGPQTGSPAPAPPSRAGFTWGRHRATRTRAGNGPGRSPPAGAPGLCPPRAPPSVPTLRA</sequence>
<dbReference type="Proteomes" id="UP001162501">
    <property type="component" value="Chromosome 24"/>
</dbReference>